<comment type="caution">
    <text evidence="1">The sequence shown here is derived from an EMBL/GenBank/DDBJ whole genome shotgun (WGS) entry which is preliminary data.</text>
</comment>
<sequence>MDKMTSTLAVIMPIKFITHSKGHLDEIKAIKNIHTKTKMPEEMLELSQLLEEMMESGKVSLLRPLQDKGCRQEVIEQWLHNAITNIYRIMYTAGKQLWGERSQARMEIDRAASKKRTA</sequence>
<name>A0A225UZ22_9STRA</name>
<accession>A0A225UZ22</accession>
<organism evidence="1 2">
    <name type="scientific">Phytophthora megakarya</name>
    <dbReference type="NCBI Taxonomy" id="4795"/>
    <lineage>
        <taxon>Eukaryota</taxon>
        <taxon>Sar</taxon>
        <taxon>Stramenopiles</taxon>
        <taxon>Oomycota</taxon>
        <taxon>Peronosporomycetes</taxon>
        <taxon>Peronosporales</taxon>
        <taxon>Peronosporaceae</taxon>
        <taxon>Phytophthora</taxon>
    </lineage>
</organism>
<evidence type="ECO:0000313" key="2">
    <source>
        <dbReference type="Proteomes" id="UP000198211"/>
    </source>
</evidence>
<protein>
    <submittedName>
        <fullName evidence="1">Uncharacterized protein</fullName>
    </submittedName>
</protein>
<keyword evidence="2" id="KW-1185">Reference proteome</keyword>
<proteinExistence type="predicted"/>
<evidence type="ECO:0000313" key="1">
    <source>
        <dbReference type="EMBL" id="OWY98222.1"/>
    </source>
</evidence>
<gene>
    <name evidence="1" type="ORF">PHMEG_00031061</name>
</gene>
<dbReference type="EMBL" id="NBNE01009614">
    <property type="protein sequence ID" value="OWY98222.1"/>
    <property type="molecule type" value="Genomic_DNA"/>
</dbReference>
<reference evidence="2" key="1">
    <citation type="submission" date="2017-03" db="EMBL/GenBank/DDBJ databases">
        <title>Phytopthora megakarya and P. palmivora, two closely related causual agents of cacao black pod achieved similar genome size and gene model numbers by different mechanisms.</title>
        <authorList>
            <person name="Ali S."/>
            <person name="Shao J."/>
            <person name="Larry D.J."/>
            <person name="Kronmiller B."/>
            <person name="Shen D."/>
            <person name="Strem M.D."/>
            <person name="Melnick R.L."/>
            <person name="Guiltinan M.J."/>
            <person name="Tyler B.M."/>
            <person name="Meinhardt L.W."/>
            <person name="Bailey B.A."/>
        </authorList>
    </citation>
    <scope>NUCLEOTIDE SEQUENCE [LARGE SCALE GENOMIC DNA]</scope>
    <source>
        <strain evidence="2">zdho120</strain>
    </source>
</reference>
<dbReference type="AlphaFoldDB" id="A0A225UZ22"/>
<dbReference type="Proteomes" id="UP000198211">
    <property type="component" value="Unassembled WGS sequence"/>
</dbReference>